<feature type="transmembrane region" description="Helical" evidence="2">
    <location>
        <begin position="198"/>
        <end position="218"/>
    </location>
</feature>
<protein>
    <submittedName>
        <fullName evidence="3">VTT domain-containing protein</fullName>
    </submittedName>
</protein>
<keyword evidence="2" id="KW-0472">Membrane</keyword>
<reference evidence="3 4" key="2">
    <citation type="submission" date="2023-12" db="EMBL/GenBank/DDBJ databases">
        <title>Description of an unclassified Opitutus bacterium of Verrucomicrobiota.</title>
        <authorList>
            <person name="Zhang D.-F."/>
        </authorList>
    </citation>
    <scope>NUCLEOTIDE SEQUENCE [LARGE SCALE GENOMIC DNA]</scope>
    <source>
        <strain evidence="3 4">WL0086</strain>
    </source>
</reference>
<reference evidence="3 4" key="1">
    <citation type="submission" date="2021-08" db="EMBL/GenBank/DDBJ databases">
        <authorList>
            <person name="Zhang D."/>
            <person name="Zhang A."/>
            <person name="Wang L."/>
        </authorList>
    </citation>
    <scope>NUCLEOTIDE SEQUENCE [LARGE SCALE GENOMIC DNA]</scope>
    <source>
        <strain evidence="3 4">WL0086</strain>
    </source>
</reference>
<evidence type="ECO:0000313" key="4">
    <source>
        <dbReference type="Proteomes" id="UP000738431"/>
    </source>
</evidence>
<feature type="transmembrane region" description="Helical" evidence="2">
    <location>
        <begin position="73"/>
        <end position="92"/>
    </location>
</feature>
<proteinExistence type="predicted"/>
<keyword evidence="2" id="KW-1133">Transmembrane helix</keyword>
<name>A0ABZ1CI82_9BACT</name>
<organism evidence="3 4">
    <name type="scientific">Actomonas aquatica</name>
    <dbReference type="NCBI Taxonomy" id="2866162"/>
    <lineage>
        <taxon>Bacteria</taxon>
        <taxon>Pseudomonadati</taxon>
        <taxon>Verrucomicrobiota</taxon>
        <taxon>Opitutia</taxon>
        <taxon>Opitutales</taxon>
        <taxon>Opitutaceae</taxon>
        <taxon>Actomonas</taxon>
    </lineage>
</organism>
<feature type="transmembrane region" description="Helical" evidence="2">
    <location>
        <begin position="132"/>
        <end position="156"/>
    </location>
</feature>
<feature type="region of interest" description="Disordered" evidence="1">
    <location>
        <begin position="29"/>
        <end position="58"/>
    </location>
</feature>
<dbReference type="Proteomes" id="UP000738431">
    <property type="component" value="Chromosome"/>
</dbReference>
<evidence type="ECO:0000256" key="1">
    <source>
        <dbReference type="SAM" id="MobiDB-lite"/>
    </source>
</evidence>
<keyword evidence="4" id="KW-1185">Reference proteome</keyword>
<feature type="compositionally biased region" description="Pro residues" evidence="1">
    <location>
        <begin position="47"/>
        <end position="56"/>
    </location>
</feature>
<dbReference type="EMBL" id="CP139781">
    <property type="protein sequence ID" value="WRQ89955.1"/>
    <property type="molecule type" value="Genomic_DNA"/>
</dbReference>
<accession>A0ABZ1CI82</accession>
<feature type="transmembrane region" description="Helical" evidence="2">
    <location>
        <begin position="104"/>
        <end position="126"/>
    </location>
</feature>
<sequence length="277" mass="30593">MDLLIPSLAGPHALVRQRMLRRRILRADTPASRAAGTHPPHAAESASPPPEEPPPENWRERARRFWRDHRNSTLVVALLFIVVPLAWGRVDFERMHDWAEHVNPALLFAALVLLPLVTVPVTPLNILAGIRFGLVGGLTFVAAAIIVQHVLAYFVARVLPGLVRRKLDPLRQRLPRNAHADATVFTSLIPGAPYWAQLYVLPLIGVPLFTYVLLSSGLHTIRSLTAIIAGEISDDPSIGWGIALLVYGTTLAITCVYAGRRMARKYRDHPPATMAET</sequence>
<evidence type="ECO:0000313" key="3">
    <source>
        <dbReference type="EMBL" id="WRQ89955.1"/>
    </source>
</evidence>
<feature type="transmembrane region" description="Helical" evidence="2">
    <location>
        <begin position="238"/>
        <end position="259"/>
    </location>
</feature>
<evidence type="ECO:0000256" key="2">
    <source>
        <dbReference type="SAM" id="Phobius"/>
    </source>
</evidence>
<gene>
    <name evidence="3" type="ORF">K1X11_011100</name>
</gene>
<keyword evidence="2" id="KW-0812">Transmembrane</keyword>
<dbReference type="RefSeq" id="WP_221032120.1">
    <property type="nucleotide sequence ID" value="NZ_CP139781.1"/>
</dbReference>